<comment type="caution">
    <text evidence="2">The sequence shown here is derived from an EMBL/GenBank/DDBJ whole genome shotgun (WGS) entry which is preliminary data.</text>
</comment>
<evidence type="ECO:0008006" key="4">
    <source>
        <dbReference type="Google" id="ProtNLM"/>
    </source>
</evidence>
<gene>
    <name evidence="2" type="ORF">J2I46_19980</name>
</gene>
<accession>A0ABS3JPN2</accession>
<sequence>MEATVDLKEQLRNLYSDYRDALNNKKYYGCRLVQFRQWSMALDLILAIGTSSAVGGWLIWRDSVGQYVWTGLTGVAAVIAVLKPILKLSDQIERYSKLYAGHSTVFYDLDRVIKMVREHKAFNTEMVTIRNNAIDRRKELDPIDDPNPSKSLETKCFQEVNVQISTNMLWFP</sequence>
<feature type="transmembrane region" description="Helical" evidence="1">
    <location>
        <begin position="66"/>
        <end position="86"/>
    </location>
</feature>
<feature type="transmembrane region" description="Helical" evidence="1">
    <location>
        <begin position="41"/>
        <end position="60"/>
    </location>
</feature>
<dbReference type="EMBL" id="JAFMYW010000006">
    <property type="protein sequence ID" value="MBO0950882.1"/>
    <property type="molecule type" value="Genomic_DNA"/>
</dbReference>
<dbReference type="Proteomes" id="UP000664628">
    <property type="component" value="Unassembled WGS sequence"/>
</dbReference>
<evidence type="ECO:0000256" key="1">
    <source>
        <dbReference type="SAM" id="Phobius"/>
    </source>
</evidence>
<keyword evidence="1" id="KW-1133">Transmembrane helix</keyword>
<keyword evidence="3" id="KW-1185">Reference proteome</keyword>
<name>A0ABS3JPN2_9BACT</name>
<evidence type="ECO:0000313" key="2">
    <source>
        <dbReference type="EMBL" id="MBO0950882.1"/>
    </source>
</evidence>
<reference evidence="2 3" key="1">
    <citation type="submission" date="2021-03" db="EMBL/GenBank/DDBJ databases">
        <title>Fibrella sp. HMF5405 genome sequencing and assembly.</title>
        <authorList>
            <person name="Kang H."/>
            <person name="Kim H."/>
            <person name="Bae S."/>
            <person name="Joh K."/>
        </authorList>
    </citation>
    <scope>NUCLEOTIDE SEQUENCE [LARGE SCALE GENOMIC DNA]</scope>
    <source>
        <strain evidence="2 3">HMF5405</strain>
    </source>
</reference>
<keyword evidence="1" id="KW-0812">Transmembrane</keyword>
<organism evidence="2 3">
    <name type="scientific">Fibrella forsythiae</name>
    <dbReference type="NCBI Taxonomy" id="2817061"/>
    <lineage>
        <taxon>Bacteria</taxon>
        <taxon>Pseudomonadati</taxon>
        <taxon>Bacteroidota</taxon>
        <taxon>Cytophagia</taxon>
        <taxon>Cytophagales</taxon>
        <taxon>Spirosomataceae</taxon>
        <taxon>Fibrella</taxon>
    </lineage>
</organism>
<dbReference type="RefSeq" id="WP_207330824.1">
    <property type="nucleotide sequence ID" value="NZ_JAFMYW010000006.1"/>
</dbReference>
<keyword evidence="1" id="KW-0472">Membrane</keyword>
<proteinExistence type="predicted"/>
<protein>
    <recommendedName>
        <fullName evidence="4">SMODS and SLOG-associating 2TM effector domain-containing protein</fullName>
    </recommendedName>
</protein>
<evidence type="ECO:0000313" key="3">
    <source>
        <dbReference type="Proteomes" id="UP000664628"/>
    </source>
</evidence>